<proteinExistence type="predicted"/>
<organism evidence="1 2">
    <name type="scientific">Hominisplanchenecus murintestinalis</name>
    <dbReference type="NCBI Taxonomy" id="2941517"/>
    <lineage>
        <taxon>Bacteria</taxon>
        <taxon>Bacillati</taxon>
        <taxon>Bacillota</taxon>
        <taxon>Clostridia</taxon>
        <taxon>Lachnospirales</taxon>
        <taxon>Lachnospiraceae</taxon>
        <taxon>Hominisplanchenecus</taxon>
    </lineage>
</organism>
<evidence type="ECO:0000313" key="1">
    <source>
        <dbReference type="EMBL" id="TGY00375.1"/>
    </source>
</evidence>
<sequence>MIRIGQLKVNVPHTQGDLEQEILKVLKIKQSDLISWELVKQSVDARKKPQIKFVYTVDVKVKGQESVLRRAKAANIQKAEKKEYHFPKQGSCRLSRRPVIIGTGPAGLFCGLALARAGYCPVILERGDCVEERQKKVEFFWKTGILDETSNVQFGEGGAGTFSDGKLNTAVKDSTGRNRYVLESFVGAGAPEEILWLNKPHIGTDILRDVVKNIREEILALGGDVHFRSRMTDIQIEKGGVSAVEINHGIWIPCDVLVLAIGHSARDTFEMLNRKAVAMEAKSFAVGVRIEHPQNMIDFSQYGRERGNVLPAADYKLTRRLENGRGCYSFCMCPGGYVVNASSEQGMLAVNGMSYHDRGGANANSAMVVTVNPADYGGKDVLAGMHFQRKLEEAAYRAGDGKVPVQLLGDFCQGIASRAAGEVEPGIKGEFVYADLKSCFPQELYESLKEGILGCGQIIRGFDRKDAVLSGVESRTSSPVKIPRNEELQGSVAGIYPCGEGAGYAGGITSAAMDGIKVAEAVMRRYAPSVV</sequence>
<accession>A0AC61R3W9</accession>
<reference evidence="1" key="1">
    <citation type="submission" date="2019-04" db="EMBL/GenBank/DDBJ databases">
        <title>Microbes associate with the intestines of laboratory mice.</title>
        <authorList>
            <person name="Navarre W."/>
            <person name="Wong E."/>
            <person name="Huang K."/>
            <person name="Tropini C."/>
            <person name="Ng K."/>
            <person name="Yu B."/>
        </authorList>
    </citation>
    <scope>NUCLEOTIDE SEQUENCE</scope>
    <source>
        <strain evidence="1">NM72_1-8</strain>
    </source>
</reference>
<protein>
    <submittedName>
        <fullName evidence="1">FAD-dependent oxidoreductase</fullName>
    </submittedName>
</protein>
<evidence type="ECO:0000313" key="2">
    <source>
        <dbReference type="Proteomes" id="UP000307720"/>
    </source>
</evidence>
<dbReference type="EMBL" id="SRZB01000002">
    <property type="protein sequence ID" value="TGY00375.1"/>
    <property type="molecule type" value="Genomic_DNA"/>
</dbReference>
<name>A0AC61R3W9_9FIRM</name>
<gene>
    <name evidence="1" type="ORF">E5357_02410</name>
</gene>
<comment type="caution">
    <text evidence="1">The sequence shown here is derived from an EMBL/GenBank/DDBJ whole genome shotgun (WGS) entry which is preliminary data.</text>
</comment>
<keyword evidence="2" id="KW-1185">Reference proteome</keyword>
<dbReference type="Proteomes" id="UP000307720">
    <property type="component" value="Unassembled WGS sequence"/>
</dbReference>